<evidence type="ECO:0000313" key="13">
    <source>
        <dbReference type="Proteomes" id="UP000523196"/>
    </source>
</evidence>
<dbReference type="InterPro" id="IPR039421">
    <property type="entry name" value="Type_1_exporter"/>
</dbReference>
<dbReference type="PANTHER" id="PTHR24221:SF654">
    <property type="entry name" value="ATP-BINDING CASSETTE SUB-FAMILY B MEMBER 6"/>
    <property type="match status" value="1"/>
</dbReference>
<dbReference type="InterPro" id="IPR027417">
    <property type="entry name" value="P-loop_NTPase"/>
</dbReference>
<protein>
    <submittedName>
        <fullName evidence="12">Cyclic peptide export ABC transporter</fullName>
    </submittedName>
</protein>
<dbReference type="AlphaFoldDB" id="A0A7W3Y5V7"/>
<evidence type="ECO:0000256" key="8">
    <source>
        <dbReference type="SAM" id="MobiDB-lite"/>
    </source>
</evidence>
<sequence length="586" mass="64533">MNMFGAFSAKAPNRMFAALLLGAIAGIAYAGIIPLVLAALADPGAFPGVRDNKAYVLGWEISNFGFAASFLGLCVLILLARTASQVILIRLSLDVSTDMRRRLYERVSSAPIAELEKVGMPRLVAAITSDVPMVVAGARLLPDLFTNMVTLVGMLGYLLYLNAPVFWFVMGCIGFGVVTYQVPALIARRYLVRARNHLDGLHESIRGLVHGAKELKLNDARREDYFRRVLAEAEHRVRDDGKTGQTVMRIAQNYGDLITFFVIGATAFVFVNYHAISRPELVGVIMALLYVTGPIAILLNFIPQIMMARIALRKLNALFARIPEEAVARDVAPRRDWQAMRFEGVGYRYLDDAGEAGFEIGPLDLEIRKGEITFIVGGNGSGKSTLAKLVTMHYQRLDGEVRFDDEVLGPANIAGFRQGVSAIFSDYFLFDRVLGREGAELKDEVDSHLVALGLAGKVEYRDGRFTTLALSDGQKRRLALVAAYLEDAELYLFDEWAADQDPAFKAFFYNAILPGLKERGKAVVVISHDDRYFDVADQLVVMEDGRITDRNLSGATLARARQVASQQHDHGRRVAPGPRPVDATVA</sequence>
<keyword evidence="6 9" id="KW-1133">Transmembrane helix</keyword>
<dbReference type="Pfam" id="PF00005">
    <property type="entry name" value="ABC_tran"/>
    <property type="match status" value="1"/>
</dbReference>
<dbReference type="GO" id="GO:0140359">
    <property type="term" value="F:ABC-type transporter activity"/>
    <property type="evidence" value="ECO:0007669"/>
    <property type="project" value="InterPro"/>
</dbReference>
<dbReference type="EMBL" id="JACHTF010000007">
    <property type="protein sequence ID" value="MBB1060449.1"/>
    <property type="molecule type" value="Genomic_DNA"/>
</dbReference>
<dbReference type="GO" id="GO:0005524">
    <property type="term" value="F:ATP binding"/>
    <property type="evidence" value="ECO:0007669"/>
    <property type="project" value="UniProtKB-KW"/>
</dbReference>
<dbReference type="InterPro" id="IPR036640">
    <property type="entry name" value="ABC1_TM_sf"/>
</dbReference>
<dbReference type="PROSITE" id="PS50893">
    <property type="entry name" value="ABC_TRANSPORTER_2"/>
    <property type="match status" value="1"/>
</dbReference>
<dbReference type="InterPro" id="IPR005898">
    <property type="entry name" value="Cyc_pep_transpt_SyrD/YojI"/>
</dbReference>
<dbReference type="InterPro" id="IPR003593">
    <property type="entry name" value="AAA+_ATPase"/>
</dbReference>
<evidence type="ECO:0000256" key="9">
    <source>
        <dbReference type="SAM" id="Phobius"/>
    </source>
</evidence>
<dbReference type="InterPro" id="IPR011527">
    <property type="entry name" value="ABC1_TM_dom"/>
</dbReference>
<evidence type="ECO:0000256" key="3">
    <source>
        <dbReference type="ARBA" id="ARBA00022692"/>
    </source>
</evidence>
<evidence type="ECO:0000256" key="6">
    <source>
        <dbReference type="ARBA" id="ARBA00022989"/>
    </source>
</evidence>
<evidence type="ECO:0000256" key="7">
    <source>
        <dbReference type="ARBA" id="ARBA00023136"/>
    </source>
</evidence>
<dbReference type="InterPro" id="IPR015856">
    <property type="entry name" value="ABC_transpr_CbiO/EcfA_su"/>
</dbReference>
<dbReference type="GO" id="GO:0016887">
    <property type="term" value="F:ATP hydrolysis activity"/>
    <property type="evidence" value="ECO:0007669"/>
    <property type="project" value="InterPro"/>
</dbReference>
<comment type="subcellular location">
    <subcellularLocation>
        <location evidence="1">Cell membrane</location>
        <topology evidence="1">Multi-pass membrane protein</topology>
    </subcellularLocation>
</comment>
<dbReference type="GO" id="GO:0015833">
    <property type="term" value="P:peptide transport"/>
    <property type="evidence" value="ECO:0007669"/>
    <property type="project" value="InterPro"/>
</dbReference>
<dbReference type="GO" id="GO:1904680">
    <property type="term" value="F:peptide transmembrane transporter activity"/>
    <property type="evidence" value="ECO:0007669"/>
    <property type="project" value="InterPro"/>
</dbReference>
<dbReference type="SUPFAM" id="SSF90123">
    <property type="entry name" value="ABC transporter transmembrane region"/>
    <property type="match status" value="1"/>
</dbReference>
<dbReference type="GO" id="GO:0034040">
    <property type="term" value="F:ATPase-coupled lipid transmembrane transporter activity"/>
    <property type="evidence" value="ECO:0007669"/>
    <property type="project" value="TreeGrafter"/>
</dbReference>
<keyword evidence="13" id="KW-1185">Reference proteome</keyword>
<dbReference type="GO" id="GO:0005886">
    <property type="term" value="C:plasma membrane"/>
    <property type="evidence" value="ECO:0007669"/>
    <property type="project" value="UniProtKB-SubCell"/>
</dbReference>
<dbReference type="PANTHER" id="PTHR24221">
    <property type="entry name" value="ATP-BINDING CASSETTE SUB-FAMILY B"/>
    <property type="match status" value="1"/>
</dbReference>
<organism evidence="12 13">
    <name type="scientific">Marilutibacter spongiae</name>
    <dbReference type="NCBI Taxonomy" id="2025720"/>
    <lineage>
        <taxon>Bacteria</taxon>
        <taxon>Pseudomonadati</taxon>
        <taxon>Pseudomonadota</taxon>
        <taxon>Gammaproteobacteria</taxon>
        <taxon>Lysobacterales</taxon>
        <taxon>Lysobacteraceae</taxon>
        <taxon>Marilutibacter</taxon>
    </lineage>
</organism>
<feature type="domain" description="ABC transmembrane type-1" evidence="11">
    <location>
        <begin position="16"/>
        <end position="307"/>
    </location>
</feature>
<evidence type="ECO:0000256" key="4">
    <source>
        <dbReference type="ARBA" id="ARBA00022741"/>
    </source>
</evidence>
<evidence type="ECO:0000256" key="2">
    <source>
        <dbReference type="ARBA" id="ARBA00022448"/>
    </source>
</evidence>
<evidence type="ECO:0000256" key="1">
    <source>
        <dbReference type="ARBA" id="ARBA00004651"/>
    </source>
</evidence>
<feature type="domain" description="ABC transporter" evidence="10">
    <location>
        <begin position="340"/>
        <end position="569"/>
    </location>
</feature>
<dbReference type="Pfam" id="PF00664">
    <property type="entry name" value="ABC_membrane"/>
    <property type="match status" value="1"/>
</dbReference>
<feature type="transmembrane region" description="Helical" evidence="9">
    <location>
        <begin position="281"/>
        <end position="302"/>
    </location>
</feature>
<dbReference type="Proteomes" id="UP000523196">
    <property type="component" value="Unassembled WGS sequence"/>
</dbReference>
<dbReference type="NCBIfam" id="TIGR01194">
    <property type="entry name" value="cyc_pep_trnsptr"/>
    <property type="match status" value="1"/>
</dbReference>
<evidence type="ECO:0000256" key="5">
    <source>
        <dbReference type="ARBA" id="ARBA00022840"/>
    </source>
</evidence>
<dbReference type="CDD" id="cd03225">
    <property type="entry name" value="ABC_cobalt_CbiO_domain1"/>
    <property type="match status" value="1"/>
</dbReference>
<feature type="transmembrane region" description="Helical" evidence="9">
    <location>
        <begin position="257"/>
        <end position="275"/>
    </location>
</feature>
<feature type="region of interest" description="Disordered" evidence="8">
    <location>
        <begin position="561"/>
        <end position="586"/>
    </location>
</feature>
<feature type="transmembrane region" description="Helical" evidence="9">
    <location>
        <begin position="62"/>
        <end position="80"/>
    </location>
</feature>
<gene>
    <name evidence="12" type="ORF">H4F98_07650</name>
</gene>
<keyword evidence="4" id="KW-0547">Nucleotide-binding</keyword>
<reference evidence="12 13" key="1">
    <citation type="submission" date="2020-08" db="EMBL/GenBank/DDBJ databases">
        <authorList>
            <person name="Xu S."/>
            <person name="Li A."/>
        </authorList>
    </citation>
    <scope>NUCLEOTIDE SEQUENCE [LARGE SCALE GENOMIC DNA]</scope>
    <source>
        <strain evidence="12 13">119BY6-57</strain>
    </source>
</reference>
<proteinExistence type="predicted"/>
<dbReference type="SUPFAM" id="SSF52540">
    <property type="entry name" value="P-loop containing nucleoside triphosphate hydrolases"/>
    <property type="match status" value="1"/>
</dbReference>
<evidence type="ECO:0000259" key="11">
    <source>
        <dbReference type="PROSITE" id="PS50929"/>
    </source>
</evidence>
<keyword evidence="5" id="KW-0067">ATP-binding</keyword>
<dbReference type="Gene3D" id="3.40.50.300">
    <property type="entry name" value="P-loop containing nucleotide triphosphate hydrolases"/>
    <property type="match status" value="1"/>
</dbReference>
<dbReference type="RefSeq" id="WP_182686436.1">
    <property type="nucleotide sequence ID" value="NZ_JACHTF010000007.1"/>
</dbReference>
<name>A0A7W3Y5V7_9GAMM</name>
<keyword evidence="7 9" id="KW-0472">Membrane</keyword>
<dbReference type="PROSITE" id="PS50929">
    <property type="entry name" value="ABC_TM1F"/>
    <property type="match status" value="1"/>
</dbReference>
<keyword evidence="2" id="KW-0813">Transport</keyword>
<keyword evidence="3 9" id="KW-0812">Transmembrane</keyword>
<dbReference type="Gene3D" id="1.20.1560.10">
    <property type="entry name" value="ABC transporter type 1, transmembrane domain"/>
    <property type="match status" value="1"/>
</dbReference>
<dbReference type="SMART" id="SM00382">
    <property type="entry name" value="AAA"/>
    <property type="match status" value="1"/>
</dbReference>
<feature type="transmembrane region" description="Helical" evidence="9">
    <location>
        <begin position="140"/>
        <end position="160"/>
    </location>
</feature>
<feature type="transmembrane region" description="Helical" evidence="9">
    <location>
        <begin position="166"/>
        <end position="187"/>
    </location>
</feature>
<accession>A0A7W3Y5V7</accession>
<evidence type="ECO:0000259" key="10">
    <source>
        <dbReference type="PROSITE" id="PS50893"/>
    </source>
</evidence>
<evidence type="ECO:0000313" key="12">
    <source>
        <dbReference type="EMBL" id="MBB1060449.1"/>
    </source>
</evidence>
<dbReference type="InterPro" id="IPR003439">
    <property type="entry name" value="ABC_transporter-like_ATP-bd"/>
</dbReference>
<comment type="caution">
    <text evidence="12">The sequence shown here is derived from an EMBL/GenBank/DDBJ whole genome shotgun (WGS) entry which is preliminary data.</text>
</comment>